<evidence type="ECO:0000313" key="3">
    <source>
        <dbReference type="EMBL" id="KAJ3576863.1"/>
    </source>
</evidence>
<dbReference type="Gene3D" id="3.40.50.300">
    <property type="entry name" value="P-loop containing nucleotide triphosphate hydrolases"/>
    <property type="match status" value="1"/>
</dbReference>
<keyword evidence="1" id="KW-0677">Repeat</keyword>
<evidence type="ECO:0000259" key="2">
    <source>
        <dbReference type="Pfam" id="PF24883"/>
    </source>
</evidence>
<keyword evidence="4" id="KW-1185">Reference proteome</keyword>
<dbReference type="Pfam" id="PF24883">
    <property type="entry name" value="NPHP3_N"/>
    <property type="match status" value="1"/>
</dbReference>
<dbReference type="PANTHER" id="PTHR10039:SF17">
    <property type="entry name" value="FUNGAL STAND N-TERMINAL GOODBYE DOMAIN-CONTAINING PROTEIN-RELATED"/>
    <property type="match status" value="1"/>
</dbReference>
<feature type="domain" description="Nephrocystin 3-like N-terminal" evidence="2">
    <location>
        <begin position="56"/>
        <end position="217"/>
    </location>
</feature>
<dbReference type="PANTHER" id="PTHR10039">
    <property type="entry name" value="AMELOGENIN"/>
    <property type="match status" value="1"/>
</dbReference>
<dbReference type="InterPro" id="IPR027417">
    <property type="entry name" value="P-loop_NTPase"/>
</dbReference>
<sequence>MVFESSHDNSALGGTFVNKTQIHGKDGIDRLYYHSLPNAAYNSYVVASRAGCHEGTRERYIEDITSWTCETQTYSHHLFWMYGPVGVGKSAVAKSCAIKTAESDRLAASFFFSRDNGVVNPARLFTTIAHQIATKIPEYRELVGTKIEANPALLGKSLAIQLHELIIAPFLDLEAKNVSIPRMAILIDGLDECRGDGAQATIVEIVAKSVKQHHTRFPLIWAFFSRPERHILEAFSKYSDSPLFLGNELPVSHEYDAKIERYLRDSLHLRTPTHNIALIGSQTVWPSGREINILVEMVAGLFIYAATIVRFIMDPNAFSPQQQLKTVLEFFDELKKELTPRSSGTPNVSFELDAFYSLIMKSIPVTHLPVVQQVLLIHRVGSSNAPPSIQIPANILGITLPELELCLSKLSSVLTIEPLVKVVDKDEASSEDDPSWPGSAVISFYHASFMEYLCDKERSTKYCIEDERNYSDIALRALRLSNEIYAMNGKSRDEKLKELPRLLRIFPDESFTSTQCFRFRDRLFAYLCECTLDRWCRKSDLGPEICGELRKISFADPLRPTMAGHQEPFFMGLLPQTPRNFDLDHNSESWNPPQLKTPDYAITMPNVPGVNSDKQSIWNYVKFVMLHGDSRSSKDPKDATKHSEDRRAFFDVEAKPELLSDYALLSHYSNAWIEYYGLINRPIFPPRMQQTALLPFWSVFLLMQGDDDRLSKAALSFIKRQWDRDLFHGNSPRKSPILEKFWESLSAMSALNIRPATRCMDQFRSECSQAIGACFQSERKSRQTSSLLIHFQVMEGLLEEEKDCWNKLGYELPAETSEVSYKRILMEGRWTDMYTNFEDLVCSIHPNFQDEHLPYILRAAHEWLDAHEKLAAIFGTNLENEVLARLPAGALRDGTLFSPEVLDTIASTSCQIIVRRLGDFHSGVAADFRYENSIFYVGTNQVIDRVLQLCPGLRGPFWRSWLAEICDKPDNSLEIWMLNRHKAASEETQSRPLEVTHFPDDALDEMSISDIIFPDFFSDDEEVEQATHDEEAEQKTLKEGTIQKAKKFFCKLFGREDSAGFVLFCSCLSLPCHDPQPSESSETSSFMSGDYY</sequence>
<proteinExistence type="predicted"/>
<dbReference type="AlphaFoldDB" id="A0AAD5W2Q3"/>
<dbReference type="InterPro" id="IPR056884">
    <property type="entry name" value="NPHP3-like_N"/>
</dbReference>
<protein>
    <recommendedName>
        <fullName evidence="2">Nephrocystin 3-like N-terminal domain-containing protein</fullName>
    </recommendedName>
</protein>
<gene>
    <name evidence="3" type="ORF">NP233_g144</name>
</gene>
<name>A0AAD5W2Q3_9AGAR</name>
<evidence type="ECO:0000313" key="4">
    <source>
        <dbReference type="Proteomes" id="UP001213000"/>
    </source>
</evidence>
<dbReference type="Proteomes" id="UP001213000">
    <property type="component" value="Unassembled WGS sequence"/>
</dbReference>
<accession>A0AAD5W2Q3</accession>
<dbReference type="EMBL" id="JANIEX010000003">
    <property type="protein sequence ID" value="KAJ3576863.1"/>
    <property type="molecule type" value="Genomic_DNA"/>
</dbReference>
<comment type="caution">
    <text evidence="3">The sequence shown here is derived from an EMBL/GenBank/DDBJ whole genome shotgun (WGS) entry which is preliminary data.</text>
</comment>
<organism evidence="3 4">
    <name type="scientific">Leucocoprinus birnbaumii</name>
    <dbReference type="NCBI Taxonomy" id="56174"/>
    <lineage>
        <taxon>Eukaryota</taxon>
        <taxon>Fungi</taxon>
        <taxon>Dikarya</taxon>
        <taxon>Basidiomycota</taxon>
        <taxon>Agaricomycotina</taxon>
        <taxon>Agaricomycetes</taxon>
        <taxon>Agaricomycetidae</taxon>
        <taxon>Agaricales</taxon>
        <taxon>Agaricineae</taxon>
        <taxon>Agaricaceae</taxon>
        <taxon>Leucocoprinus</taxon>
    </lineage>
</organism>
<reference evidence="3" key="1">
    <citation type="submission" date="2022-07" db="EMBL/GenBank/DDBJ databases">
        <title>Genome Sequence of Leucocoprinus birnbaumii.</title>
        <authorList>
            <person name="Buettner E."/>
        </authorList>
    </citation>
    <scope>NUCLEOTIDE SEQUENCE</scope>
    <source>
        <strain evidence="3">VT141</strain>
    </source>
</reference>
<evidence type="ECO:0000256" key="1">
    <source>
        <dbReference type="ARBA" id="ARBA00022737"/>
    </source>
</evidence>